<dbReference type="GO" id="GO:0046872">
    <property type="term" value="F:metal ion binding"/>
    <property type="evidence" value="ECO:0007669"/>
    <property type="project" value="UniProtKB-KW"/>
</dbReference>
<keyword evidence="3" id="KW-0460">Magnesium</keyword>
<dbReference type="InterPro" id="IPR050582">
    <property type="entry name" value="HAD-like_SerB"/>
</dbReference>
<keyword evidence="1" id="KW-0479">Metal-binding</keyword>
<reference evidence="4" key="2">
    <citation type="submission" date="2023-01" db="EMBL/GenBank/DDBJ databases">
        <title>Draft genome sequence of Litoribrevibacter albus strain NBRC 110071.</title>
        <authorList>
            <person name="Sun Q."/>
            <person name="Mori K."/>
        </authorList>
    </citation>
    <scope>NUCLEOTIDE SEQUENCE</scope>
    <source>
        <strain evidence="4">NBRC 110071</strain>
    </source>
</reference>
<dbReference type="Proteomes" id="UP001161389">
    <property type="component" value="Unassembled WGS sequence"/>
</dbReference>
<dbReference type="AlphaFoldDB" id="A0AA37S8Q3"/>
<dbReference type="PANTHER" id="PTHR43344">
    <property type="entry name" value="PHOSPHOSERINE PHOSPHATASE"/>
    <property type="match status" value="1"/>
</dbReference>
<name>A0AA37S8Q3_9GAMM</name>
<dbReference type="SUPFAM" id="SSF56784">
    <property type="entry name" value="HAD-like"/>
    <property type="match status" value="1"/>
</dbReference>
<dbReference type="Gene3D" id="1.20.1440.100">
    <property type="entry name" value="SG protein - dephosphorylation function"/>
    <property type="match status" value="1"/>
</dbReference>
<proteinExistence type="predicted"/>
<organism evidence="4 5">
    <name type="scientific">Litoribrevibacter albus</name>
    <dbReference type="NCBI Taxonomy" id="1473156"/>
    <lineage>
        <taxon>Bacteria</taxon>
        <taxon>Pseudomonadati</taxon>
        <taxon>Pseudomonadota</taxon>
        <taxon>Gammaproteobacteria</taxon>
        <taxon>Oceanospirillales</taxon>
        <taxon>Oceanospirillaceae</taxon>
        <taxon>Litoribrevibacter</taxon>
    </lineage>
</organism>
<dbReference type="InterPro" id="IPR036412">
    <property type="entry name" value="HAD-like_sf"/>
</dbReference>
<dbReference type="InterPro" id="IPR006385">
    <property type="entry name" value="HAD_hydro_SerB1"/>
</dbReference>
<dbReference type="RefSeq" id="WP_284379247.1">
    <property type="nucleotide sequence ID" value="NZ_BSNM01000003.1"/>
</dbReference>
<protein>
    <recommendedName>
        <fullName evidence="6">HAD-IB family hydrolase</fullName>
    </recommendedName>
</protein>
<keyword evidence="2" id="KW-0378">Hydrolase</keyword>
<evidence type="ECO:0008006" key="6">
    <source>
        <dbReference type="Google" id="ProtNLM"/>
    </source>
</evidence>
<dbReference type="PANTHER" id="PTHR43344:SF13">
    <property type="entry name" value="PHOSPHATASE RV3661-RELATED"/>
    <property type="match status" value="1"/>
</dbReference>
<evidence type="ECO:0000313" key="5">
    <source>
        <dbReference type="Proteomes" id="UP001161389"/>
    </source>
</evidence>
<dbReference type="InterPro" id="IPR023214">
    <property type="entry name" value="HAD_sf"/>
</dbReference>
<evidence type="ECO:0000256" key="1">
    <source>
        <dbReference type="ARBA" id="ARBA00022723"/>
    </source>
</evidence>
<reference evidence="4" key="1">
    <citation type="journal article" date="2014" name="Int. J. Syst. Evol. Microbiol.">
        <title>Complete genome sequence of Corynebacterium casei LMG S-19264T (=DSM 44701T), isolated from a smear-ripened cheese.</title>
        <authorList>
            <consortium name="US DOE Joint Genome Institute (JGI-PGF)"/>
            <person name="Walter F."/>
            <person name="Albersmeier A."/>
            <person name="Kalinowski J."/>
            <person name="Ruckert C."/>
        </authorList>
    </citation>
    <scope>NUCLEOTIDE SEQUENCE</scope>
    <source>
        <strain evidence="4">NBRC 110071</strain>
    </source>
</reference>
<dbReference type="GO" id="GO:0016787">
    <property type="term" value="F:hydrolase activity"/>
    <property type="evidence" value="ECO:0007669"/>
    <property type="project" value="UniProtKB-KW"/>
</dbReference>
<dbReference type="NCBIfam" id="TIGR01490">
    <property type="entry name" value="HAD-SF-IB-hyp1"/>
    <property type="match status" value="1"/>
</dbReference>
<accession>A0AA37S8Q3</accession>
<dbReference type="Gene3D" id="3.40.50.1000">
    <property type="entry name" value="HAD superfamily/HAD-like"/>
    <property type="match status" value="1"/>
</dbReference>
<evidence type="ECO:0000313" key="4">
    <source>
        <dbReference type="EMBL" id="GLQ30410.1"/>
    </source>
</evidence>
<keyword evidence="5" id="KW-1185">Reference proteome</keyword>
<gene>
    <name evidence="4" type="primary">mmfP</name>
    <name evidence="4" type="ORF">GCM10007876_08880</name>
</gene>
<comment type="caution">
    <text evidence="4">The sequence shown here is derived from an EMBL/GenBank/DDBJ whole genome shotgun (WGS) entry which is preliminary data.</text>
</comment>
<evidence type="ECO:0000256" key="2">
    <source>
        <dbReference type="ARBA" id="ARBA00022801"/>
    </source>
</evidence>
<dbReference type="NCBIfam" id="TIGR01488">
    <property type="entry name" value="HAD-SF-IB"/>
    <property type="match status" value="1"/>
</dbReference>
<evidence type="ECO:0000256" key="3">
    <source>
        <dbReference type="ARBA" id="ARBA00022842"/>
    </source>
</evidence>
<dbReference type="EMBL" id="BSNM01000003">
    <property type="protein sequence ID" value="GLQ30410.1"/>
    <property type="molecule type" value="Genomic_DNA"/>
</dbReference>
<dbReference type="Pfam" id="PF12710">
    <property type="entry name" value="HAD"/>
    <property type="match status" value="1"/>
</dbReference>
<sequence length="238" mass="26937">MTPELCFFDVDETLITVKSMLSFQSFYYQFLKDKGLEPEEGFIRFEDFKQSFELLSRTLPREEVNRAYYRSFEGRSVELVEAACEAWFEWAQTEYGNDLWQPDGMDLLRDYQQQGSRIFLVSGSFKELLAPLAQQLGVTGVIATELVRNGDNYTGDIIGQPCIGEGKASRIREYCEAREVSLSDCCAVGDHISDSAMLEVVGRGHVIAGNAELEALALERQWLIHGEHRSTMSSAINM</sequence>